<gene>
    <name evidence="17" type="ORF">BCF44_102209</name>
</gene>
<dbReference type="InterPro" id="IPR006162">
    <property type="entry name" value="Ppantetheine_attach_site"/>
</dbReference>
<keyword evidence="3" id="KW-0808">Transferase</keyword>
<dbReference type="Pfam" id="PF16197">
    <property type="entry name" value="KAsynt_C_assoc"/>
    <property type="match status" value="3"/>
</dbReference>
<dbReference type="InterPro" id="IPR049900">
    <property type="entry name" value="PKS_mFAS_DH"/>
</dbReference>
<dbReference type="Gene3D" id="3.10.129.110">
    <property type="entry name" value="Polyketide synthase dehydratase"/>
    <property type="match status" value="3"/>
</dbReference>
<dbReference type="CDD" id="cd00833">
    <property type="entry name" value="PKS"/>
    <property type="match status" value="3"/>
</dbReference>
<evidence type="ECO:0000256" key="3">
    <source>
        <dbReference type="ARBA" id="ARBA00022679"/>
    </source>
</evidence>
<dbReference type="PROSITE" id="PS52019">
    <property type="entry name" value="PKS_MFAS_DH"/>
    <property type="match status" value="3"/>
</dbReference>
<feature type="region of interest" description="Disordered" evidence="13">
    <location>
        <begin position="550"/>
        <end position="590"/>
    </location>
</feature>
<dbReference type="InterPro" id="IPR020806">
    <property type="entry name" value="PKS_PP-bd"/>
</dbReference>
<name>A0A3E0I5V1_9PSEU</name>
<feature type="active site" description="Proton donor; for dehydratase activity" evidence="12">
    <location>
        <position position="2931"/>
    </location>
</feature>
<dbReference type="InterPro" id="IPR036291">
    <property type="entry name" value="NAD(P)-bd_dom_sf"/>
</dbReference>
<dbReference type="SMART" id="SM00827">
    <property type="entry name" value="PKS_AT"/>
    <property type="match status" value="3"/>
</dbReference>
<evidence type="ECO:0000259" key="14">
    <source>
        <dbReference type="PROSITE" id="PS50075"/>
    </source>
</evidence>
<feature type="domain" description="Ketosynthase family 3 (KS3)" evidence="15">
    <location>
        <begin position="3529"/>
        <end position="3954"/>
    </location>
</feature>
<dbReference type="InterPro" id="IPR057326">
    <property type="entry name" value="KR_dom"/>
</dbReference>
<dbReference type="SMART" id="SM00822">
    <property type="entry name" value="PKS_KR"/>
    <property type="match status" value="3"/>
</dbReference>
<dbReference type="InterPro" id="IPR020841">
    <property type="entry name" value="PKS_Beta-ketoAc_synthase_dom"/>
</dbReference>
<dbReference type="InterPro" id="IPR055123">
    <property type="entry name" value="SpnB-like_Rossmann"/>
</dbReference>
<keyword evidence="6" id="KW-0012">Acyltransferase</keyword>
<dbReference type="InterPro" id="IPR036736">
    <property type="entry name" value="ACP-like_sf"/>
</dbReference>
<dbReference type="Gene3D" id="3.30.70.3290">
    <property type="match status" value="3"/>
</dbReference>
<dbReference type="Pfam" id="PF21089">
    <property type="entry name" value="PKS_DH_N"/>
    <property type="match status" value="3"/>
</dbReference>
<dbReference type="Pfam" id="PF14765">
    <property type="entry name" value="PS-DH"/>
    <property type="match status" value="3"/>
</dbReference>
<dbReference type="InterPro" id="IPR001227">
    <property type="entry name" value="Ac_transferase_dom_sf"/>
</dbReference>
<evidence type="ECO:0000259" key="15">
    <source>
        <dbReference type="PROSITE" id="PS52004"/>
    </source>
</evidence>
<feature type="compositionally biased region" description="Polar residues" evidence="13">
    <location>
        <begin position="552"/>
        <end position="564"/>
    </location>
</feature>
<dbReference type="GO" id="GO:0004312">
    <property type="term" value="F:fatty acid synthase activity"/>
    <property type="evidence" value="ECO:0007669"/>
    <property type="project" value="TreeGrafter"/>
</dbReference>
<dbReference type="Pfam" id="PF02801">
    <property type="entry name" value="Ketoacyl-synt_C"/>
    <property type="match status" value="3"/>
</dbReference>
<keyword evidence="1" id="KW-0596">Phosphopantetheine</keyword>
<dbReference type="InterPro" id="IPR009081">
    <property type="entry name" value="PP-bd_ACP"/>
</dbReference>
<feature type="active site" description="Proton acceptor; for dehydratase activity" evidence="12">
    <location>
        <position position="1079"/>
    </location>
</feature>
<comment type="subunit">
    <text evidence="10">Homodimer. Erythronolide synthase is composed of EryAI, EryAII and EryAIII multimodular (2 modules) polypeptides each coding for a functional synthase subunit which participates in 2 of the six FAS-like elongation steps required for formation of the polyketide. Module 1, 2, 3, 4, 5, and 6 participating in biosynthesis steps 1, 2, 3, 4, 5, and 6, respectively.</text>
</comment>
<dbReference type="SMART" id="SM00825">
    <property type="entry name" value="PKS_KS"/>
    <property type="match status" value="3"/>
</dbReference>
<dbReference type="SUPFAM" id="SSF53901">
    <property type="entry name" value="Thiolase-like"/>
    <property type="match status" value="3"/>
</dbReference>
<feature type="region of interest" description="N-terminal hotdog fold" evidence="12">
    <location>
        <begin position="1047"/>
        <end position="1166"/>
    </location>
</feature>
<dbReference type="GO" id="GO:0004315">
    <property type="term" value="F:3-oxoacyl-[acyl-carrier-protein] synthase activity"/>
    <property type="evidence" value="ECO:0007669"/>
    <property type="project" value="InterPro"/>
</dbReference>
<dbReference type="InterPro" id="IPR016039">
    <property type="entry name" value="Thiolase-like"/>
</dbReference>
<evidence type="ECO:0000256" key="6">
    <source>
        <dbReference type="ARBA" id="ARBA00023315"/>
    </source>
</evidence>
<dbReference type="InterPro" id="IPR032821">
    <property type="entry name" value="PKS_assoc"/>
</dbReference>
<dbReference type="PANTHER" id="PTHR43775:SF51">
    <property type="entry name" value="INACTIVE PHENOLPHTHIOCEROL SYNTHESIS POLYKETIDE SYNTHASE TYPE I PKS1-RELATED"/>
    <property type="match status" value="1"/>
</dbReference>
<dbReference type="SMART" id="SM01294">
    <property type="entry name" value="PKS_PP_betabranch"/>
    <property type="match status" value="3"/>
</dbReference>
<dbReference type="SMART" id="SM00826">
    <property type="entry name" value="PKS_DH"/>
    <property type="match status" value="3"/>
</dbReference>
<comment type="function">
    <text evidence="8">Involved in the biosynthesis of antibiotic erythromycin via the biosynthesis of its aglycone precursor, 6-deoxyerythronolide B (6-dEB).</text>
</comment>
<feature type="active site" description="Proton donor; for dehydratase activity" evidence="12">
    <location>
        <position position="4604"/>
    </location>
</feature>
<dbReference type="PROSITE" id="PS50075">
    <property type="entry name" value="CARRIER"/>
    <property type="match status" value="4"/>
</dbReference>
<evidence type="ECO:0000313" key="18">
    <source>
        <dbReference type="Proteomes" id="UP000256269"/>
    </source>
</evidence>
<dbReference type="Pfam" id="PF08659">
    <property type="entry name" value="KR"/>
    <property type="match status" value="3"/>
</dbReference>
<dbReference type="GO" id="GO:0006633">
    <property type="term" value="P:fatty acid biosynthetic process"/>
    <property type="evidence" value="ECO:0007669"/>
    <property type="project" value="InterPro"/>
</dbReference>
<keyword evidence="4" id="KW-0677">Repeat</keyword>
<dbReference type="SUPFAM" id="SSF52151">
    <property type="entry name" value="FabD/lysophospholipase-like"/>
    <property type="match status" value="3"/>
</dbReference>
<feature type="region of interest" description="C-terminal hotdog fold" evidence="12">
    <location>
        <begin position="2872"/>
        <end position="3007"/>
    </location>
</feature>
<feature type="domain" description="Carrier" evidence="14">
    <location>
        <begin position="5141"/>
        <end position="5218"/>
    </location>
</feature>
<dbReference type="InterPro" id="IPR050091">
    <property type="entry name" value="PKS_NRPS_Biosynth_Enz"/>
</dbReference>
<feature type="region of interest" description="C-terminal hotdog fold" evidence="12">
    <location>
        <begin position="4543"/>
        <end position="4685"/>
    </location>
</feature>
<dbReference type="InterPro" id="IPR049551">
    <property type="entry name" value="PKS_DH_C"/>
</dbReference>
<evidence type="ECO:0000256" key="4">
    <source>
        <dbReference type="ARBA" id="ARBA00022737"/>
    </source>
</evidence>
<evidence type="ECO:0000256" key="13">
    <source>
        <dbReference type="SAM" id="MobiDB-lite"/>
    </source>
</evidence>
<dbReference type="PROSITE" id="PS52004">
    <property type="entry name" value="KS3_2"/>
    <property type="match status" value="3"/>
</dbReference>
<protein>
    <recommendedName>
        <fullName evidence="11">6-deoxyerythronolide-B synthase</fullName>
        <ecNumber evidence="11">2.3.1.94</ecNumber>
    </recommendedName>
</protein>
<feature type="domain" description="Ketosynthase family 3 (KS3)" evidence="15">
    <location>
        <begin position="1884"/>
        <end position="2308"/>
    </location>
</feature>
<dbReference type="InterPro" id="IPR013968">
    <property type="entry name" value="PKS_KR"/>
</dbReference>
<sequence>MSESGNVVPGAFARRLGEVPPAEQRRILLGLVSEHTLAVLRRIRPDSAVRVGPDGAFRELGLDSLGLVELHLRLGGDTGLTLPPTVAFDYPTPALLAEHLRAQLVATESLDAAAEAPETVASAAVDDEPIAIVGVGVRLPGGIDSPDALWQLVSAGGHVSDEFPTDRGWDLERLYDPNPDNPGTTYVRHGGFLPDAGDFDADFFGISPREASAMDPQQRLVLETAWQALERAGIDPQSLRGSRSGVFVGAEPQEYGVRLHEAPDGFDGYLLTGNAPSVVSGRVAYTLGLEGPTLTVDTACSGSLVALHLAVQSLRLGECTLALAGGVAIMGSPGTFTAFARQRGLAADGVVKAFAAAADGTGFAEGVGILVLERLSEAQRSGHNVLAVIRGSAINQDGASNGITAPNGLAQQRVIRQALANAGLTASDVDAVEAHGTGTTLGDPIEANALQAVYGKHRDRPLWLGSLKSNIGHTQAAAGVAGVIKMVTAMRHGVLPKTLHIDAPTPHVDWAGGAVTLLTEEVAWESQPRRAGVSSFGVSGTNAHLILEQAPESANESVEPTTDSVARRRLDPQAGSAAPRAKSTEGLRAVEADKGKTAAWGATDALPEAGPTSTVAPFVVSARSTEALKAQAARLASTVDLPLVDLANSLATTRAALEHRAVVVAGDRDELLRGLDAIAAGDTASNTVGGRLAFLFTGQGSQRIGMGRELRDRFPVFANALDDAIAHLDVQLDRSLHDVLFGDDEDLLGETGYTQAALFAVEVALFRLLESWGVTPDLVAGHSVGELAAAHVAGVLSLEDAATLVAARGRLMQDLPRVGAMVSVRASEAEVLAALEDGVSIAAINGPRSIVISGVEEQVLAVAGKFEKSKRLRTSHAFHSALMEPMLEEFRLIASVLDFHPPQITVVSNVTGGVASTEDLCSPDYWVRHARQAVRFADGMTTLVDEGVTTFLELGPDPVLSAMGKESVDGDVVFAAALRRDRDEVRELLTALGTAWSRGAKVNWSSFFAGAATVELPTYAFQRRRYWMSSAVGSGDATGFGQVAADHPLLGAVVGLAGGDGVVLTGRVSLRTHPWLADHVMGDVVLFPGTAFVELAVRAGDQVGLDLVEELTLESPLALPESGGVDLQIVVGDENEGRRSVEFYSRTEDSWTRHATGALGRRTVTNPVSLDAWPPKGAQPIDISTLYADMAGQGYGYGPVFRGLRAVWRNGSEVFAEVALPEQEKAGAFALHPALLDAVLHATDFASDDPVGDDIRLPFAWSGVSVHSTGAQALRVRIKSTGREAVSLDIADSTGAPIATVESFVVRAVTAEQLRAAGRGGEALFEVRWEAITPATEAPSVKGWAVVGADYIGLADALGSGITVHADLQAHRETLDYGALPTEIVLAPFAPCHGDVPNAVRRTTYRALELVQEWLADERFTTSRLVVVTQGAVTESSESSALCCAPLWGLLRSAQSENPGRIVLVDVDEHSAELLPAALASGEPELALRGGEILVPRLAKTTVSTVDNPWTADGTVLITGGTGGLGGIVAKHLVADKGVRHLLLTSRRGTEAPGAAELTAELTELGADVTIAALDVADREALAAVLATIPAEHPLTGVVHAAGVIDDGLVGTLTADRIDTTLRPKAEAAWHLHELTSDLKAFVLFSSSAGLVDGAGQGNYAAANVFLDALARHRRALGQPATALAWGLWAVGAGMGEQLDELAIQRIRRLGLDPLNAEESLALFDAAVASDLANAVPVRVDARALQARPDGVPALLRGLVRTQRPTASGPVSVEQSPAHRLAELSDAERDRVLLDLVRKQVADVLGHDGAESIDPKRAFTELGFDSLAAVELRNRLNSSFGLRLPATLTFDYPTSVALAKLIGDKLLSVADKVVLKTPVVAATDEPIAIVGIACRYPGGVSSPEDLWRVVAEERDVVTTFPTDRGWDVDGLYDPEPGKPGKSYSREGGFLHEAAEFDPAFFGISPREASAMDPQQRLLLETAWETFERAGIDPVSLRGSDTGVFAGVMYHDWGTRLGEVSEDVAGYLGNGSLASVVSGRIAYALGLEGPAVTVDTACSSSLVALHWAIQALRAGECSLALAGGVTVMSTPDTFVDFSRQRGMAADGRCKSYATGADGTGWSEGVGLLLVERLSDAQRNGHQILAVVRGSAINQDGASNGLTAPNGPSQQRVIAQALASGGLSTSDVDVVEGHGTGTTLGDPIEAQALLASYGQDRREPLWLGSIKSNMGHTQAAAGVAGIIKMVMAMRHGVLPKTLHVDEPSSKVDWTEGAVRLLTSAQPWPSVDRPRRAGVSSFGISGTNAHVIIEQPPVVPEVARTVEPRLVPWLVSGQTSEAASAQASKLSTVDGEPVDIAFSLATTRAALEHRIAAVAADRSTALADLAAGKIVDVANDGFTAFLFTGQGAQQLGMGRELYERFPVFAAAWDAAITPEVQAVVWGDDQEALNQTGTTQPALFAFEVALSRLLESWGVTPGFVAGHSIGEIAAAHVAGVLSLEDAKKLVSARGRLMQALPAGGAMVALQASEDEVALPDGVGIAAINGPQSVVISGDEAAVLAIKADFEARGRKTSRLNVSHAFHSPLMEPMLDEFRAIVTGLTFSAPRIPNAGSDWTSPEYWVNHVRDAVRFYDSVKALAAQGVTRFLEIGPDAVLTGMAANCVDDAAVIATQRRGRTQENELLTGLAKAWANGQAVDWHKFFAGTEARRTDLPTYAFQHQRYWLNATATSGDVTSVGQVAVGHPMLGAVIALADGDGVVVTGRLAAESLGWLADHQVLGSILLPGTGFVELAGQAGQHVGCEAVEELTLQAPLILPPRGGYAIQVTIGGADGSGARPVTIHSRPEGSDGAWTRHASGTVAPAKAPAFDLTEWPPAGATAIDVDNAYGRLADRGYGYGPTFQGLTAAWKRDDEVFAEVSLPEGSEGERYGLHPALLDSAMHADLLDDGDGPTLLPFAWNGVTVHAVGATSLRVRIQRLRGDEVSAMWMADQTGQPVLTVESLVSRPVSAEQLSAAKGSDGLHRVEWKPTTAQPGEVDVLHYVCPSADGDIPAAIRQVTALVLNDVQSLLADGTRADDNLGVTAIVTRGAVSTGGEDIADLSQAPVWGLIRAAQAEQPGRLVLVDSDGTDASAKALSAAAALGEPEVAIRNGEILVPRLTATQPTGTSTWDVDGTVLITGGTSGLGAIIARHLVATQGVTKLALLSRRGADAPGAAELSTLDADVRFFACDVTDRAALADVVRQIPDLTGVVHAAAVVDNGLIDTLTAERVDKVLRPKADAAWHLHELTKDLPLTHFVLFSSAGGMVLAAGQANYAAANVFLDALAQHRRANGLPANALAFGMWAVNTGLGGELEDADLDRMRRLGTPALSAEEALELFDQALAADEAVLVPLKIDRDALRTRTEEIPALLRGFVRGQARRAATHGPAPTTQFAGLAGADLDRALLELVRGKVAAVLGHDGIDAVPADKAFKELGFDSLAAVELRNMLNSATGLKLPATLVFDYPNSRRVAEFVATLVGGVAAPARKAVTTQVRADDPIAVVGISCRFPGGVTSPEDLWRLVAEGRDAVTPFPTDRGWAVESLFDPEPGKPGHTYAKDGAFLLDAADFDAEFFGIMPREALCMDPQQRLLLQASWEAFERAGIDPNAMRGSQTGVYAGVMYHDYGTWLREIPDDLAGYIGNGNAGSIASGRVAYTLGLEGPAVTVDTACSSSLVAVHTACQALRTGEISMALAGGVTVMSTPEIFVEFSQQRGLAPDGRCKAFAGAADGTGWSEGIGMLLLERLSDAKRNGHEVLAVIRGSAINQDGASNGLTAPNGPSQQRVIQKALAVSGLTAADVDLIEGHGTGTRLGDPIEAQALLATYGQERSEDDPVWLGSIKSNLGHAQAAAGVSGLIKVIMAVRNGVMPKTLHVDEPSPQVDWTAGAVKLLTESREWESKGLRRGAVSSFGLSGTNAHVIIEQAPEAVVAETGRSTPVIPLVLSAKTAASLPDQAEKLRAFLSTGADLFDTGFSLATTRARLDHRAVVLANDRESALSALTTLANGEESPSVVRGAKTDGQMAFLFTGQGAQRLGMGRELYDAYPAFAKAWDEVIGGFEAGLQDIIWGSDQEALNQTGTTQPALFALEVAVYRLVESWGVRPDVLAGHSIGELAAAHVAGVLSLEDACRLVSARGKLMQALPAGGAMVAIQATEDEITLVDGVGIAAINGPTSVVISGDETAVLAIKAEFEAKGRKATRLKVSHAFHSPLMEPMLDEFRAIAESLNYRTPTIPVVTTSAAGGDWTQPEYWVNHVREAVRFCDAIRTLEAQGVTKYLEIGPDGVLTGMAQGCLTRDDDWNAAVLRASLRRDRPEPQTLLAAVGLDLDGAKFFAGGHRVDLPTYAFQKRRYWLDVPAASVEDAPGLGQVAAQHPLAAAVVQSPETGGVTLTTRLSIDTHPWLADHDVLGTVILPGTAYVELAVRAGEEVGCDTVDELTIEALMPIPPRGEGLAVQTVVGPEDKHGARTVTIYSRAEGADTWTRHASGALTAENKPTPTPEAFNVGLREWPPAGAEAVDISGVYDYLTGQGYIYGPMFRGLRGIWQRGEETFVEVALPEDAKADAAEFFLHPGLLDSALSTTDFMAGRKPQDVGGTQLPFAWTGVTIHATGANKLRGRVVYADGSDAVRLELADPSGRPVATIRSLVVRAVTADKVNAAAATGSGTLDSVYKIGWNQLPLGSLHAAARGDWVTVTTAADVEALTSAPEVALLPVATAGKDVPAQVRAVANGVLATLKAWLADARFENSKLVVVTRNAVAVADEDVDLAQAPVWGLVRSAQEENPGRIVVVDTDGSEDLLPAAVASGEPAIALRGSGMKVPRFARVAPSPADVPQLDPNGTVLITGGTSGLGAVFARHLAANGVKHLLLTSRRGIDTPGADELRKELTDLGADVQVAACDVADRKALTKLLKITKKHPLTGVLHAAGVMDNALIGGLTPQQMDNVLRPKVDAAWHLHELTKDLPLAWFVLFSSCSGLVIGAGQGNYATANRFLDGLAAHRRAAGLPATALGWGPWATDTGMSGSADGDVNRMARLGILTTPTEDGLRQFDEAMTVAEPILVPITVTAADEIPLLLKDVVKAPKKPTRAAVVDTPAELEGGASLEERLAVLNATERDRVLVELVRTHVAVVRHDDPHAIDVTKGFTELGLDSLAAIELRNRLQAATDLRLPATLMFDYPSPVALAKFLLEELLPAIGEAPATVSDSLDKQSDEDIQRAVAAIPVTRLREAGILAQLLELAGSAPADVADDQSEAIKNMDIDDLVAAALAADN</sequence>
<dbReference type="InterPro" id="IPR018201">
    <property type="entry name" value="Ketoacyl_synth_AS"/>
</dbReference>
<evidence type="ECO:0000256" key="2">
    <source>
        <dbReference type="ARBA" id="ARBA00022553"/>
    </source>
</evidence>
<dbReference type="CDD" id="cd08956">
    <property type="entry name" value="KR_3_FAS_SDR_x"/>
    <property type="match status" value="3"/>
</dbReference>
<evidence type="ECO:0000256" key="1">
    <source>
        <dbReference type="ARBA" id="ARBA00022450"/>
    </source>
</evidence>
<evidence type="ECO:0000256" key="12">
    <source>
        <dbReference type="PROSITE-ProRule" id="PRU01363"/>
    </source>
</evidence>
<keyword evidence="5" id="KW-0511">Multifunctional enzyme</keyword>
<feature type="active site" description="Proton acceptor; for dehydratase activity" evidence="12">
    <location>
        <position position="2770"/>
    </location>
</feature>
<dbReference type="SMART" id="SM00823">
    <property type="entry name" value="PKS_PP"/>
    <property type="match status" value="4"/>
</dbReference>
<feature type="active site" description="Proton donor; for dehydratase activity" evidence="12">
    <location>
        <position position="1237"/>
    </location>
</feature>
<dbReference type="FunFam" id="3.40.366.10:FF:000002">
    <property type="entry name" value="Probable polyketide synthase 2"/>
    <property type="match status" value="1"/>
</dbReference>
<proteinExistence type="predicted"/>
<organism evidence="17 18">
    <name type="scientific">Kutzneria buriramensis</name>
    <dbReference type="NCBI Taxonomy" id="1045776"/>
    <lineage>
        <taxon>Bacteria</taxon>
        <taxon>Bacillati</taxon>
        <taxon>Actinomycetota</taxon>
        <taxon>Actinomycetes</taxon>
        <taxon>Pseudonocardiales</taxon>
        <taxon>Pseudonocardiaceae</taxon>
        <taxon>Kutzneria</taxon>
    </lineage>
</organism>
<dbReference type="EMBL" id="QUNO01000002">
    <property type="protein sequence ID" value="REH53980.1"/>
    <property type="molecule type" value="Genomic_DNA"/>
</dbReference>
<dbReference type="Pfam" id="PF00109">
    <property type="entry name" value="ketoacyl-synt"/>
    <property type="match status" value="3"/>
</dbReference>
<evidence type="ECO:0000256" key="9">
    <source>
        <dbReference type="ARBA" id="ARBA00060622"/>
    </source>
</evidence>
<dbReference type="PROSITE" id="PS00012">
    <property type="entry name" value="PHOSPHOPANTETHEINE"/>
    <property type="match status" value="3"/>
</dbReference>
<dbReference type="EC" id="2.3.1.94" evidence="11"/>
<dbReference type="InterPro" id="IPR049552">
    <property type="entry name" value="PKS_DH_N"/>
</dbReference>
<dbReference type="Pfam" id="PF00698">
    <property type="entry name" value="Acyl_transf_1"/>
    <property type="match status" value="3"/>
</dbReference>
<evidence type="ECO:0000259" key="16">
    <source>
        <dbReference type="PROSITE" id="PS52019"/>
    </source>
</evidence>
<dbReference type="SUPFAM" id="SSF51735">
    <property type="entry name" value="NAD(P)-binding Rossmann-fold domains"/>
    <property type="match status" value="6"/>
</dbReference>
<dbReference type="OrthoDB" id="9778690at2"/>
<feature type="active site" description="Proton acceptor; for dehydratase activity" evidence="12">
    <location>
        <position position="4434"/>
    </location>
</feature>
<dbReference type="GO" id="GO:0047879">
    <property type="term" value="F:erythronolide synthase activity"/>
    <property type="evidence" value="ECO:0007669"/>
    <property type="project" value="UniProtKB-EC"/>
</dbReference>
<dbReference type="InterPro" id="IPR014031">
    <property type="entry name" value="Ketoacyl_synth_C"/>
</dbReference>
<keyword evidence="2" id="KW-0597">Phosphoprotein</keyword>
<dbReference type="Proteomes" id="UP000256269">
    <property type="component" value="Unassembled WGS sequence"/>
</dbReference>
<dbReference type="InterPro" id="IPR054514">
    <property type="entry name" value="RhiE-like_linker"/>
</dbReference>
<dbReference type="SUPFAM" id="SSF55048">
    <property type="entry name" value="Probable ACP-binding domain of malonyl-CoA ACP transacylase"/>
    <property type="match status" value="3"/>
</dbReference>
<feature type="domain" description="Carrier" evidence="14">
    <location>
        <begin position="3436"/>
        <end position="3511"/>
    </location>
</feature>
<dbReference type="InterPro" id="IPR014043">
    <property type="entry name" value="Acyl_transferase_dom"/>
</dbReference>
<accession>A0A3E0I5V1</accession>
<dbReference type="PANTHER" id="PTHR43775">
    <property type="entry name" value="FATTY ACID SYNTHASE"/>
    <property type="match status" value="1"/>
</dbReference>
<feature type="domain" description="PKS/mFAS DH" evidence="16">
    <location>
        <begin position="1047"/>
        <end position="1315"/>
    </location>
</feature>
<dbReference type="RefSeq" id="WP_116173086.1">
    <property type="nucleotide sequence ID" value="NZ_CP144375.1"/>
</dbReference>
<feature type="region of interest" description="C-terminal hotdog fold" evidence="12">
    <location>
        <begin position="1178"/>
        <end position="1315"/>
    </location>
</feature>
<feature type="region of interest" description="N-terminal hotdog fold" evidence="12">
    <location>
        <begin position="2738"/>
        <end position="2861"/>
    </location>
</feature>
<dbReference type="FunFam" id="3.40.47.10:FF:000019">
    <property type="entry name" value="Polyketide synthase type I"/>
    <property type="match status" value="3"/>
</dbReference>
<evidence type="ECO:0000256" key="5">
    <source>
        <dbReference type="ARBA" id="ARBA00023268"/>
    </source>
</evidence>
<feature type="domain" description="Carrier" evidence="14">
    <location>
        <begin position="1791"/>
        <end position="1866"/>
    </location>
</feature>
<dbReference type="Pfam" id="PF22953">
    <property type="entry name" value="SpnB_Rossmann"/>
    <property type="match status" value="3"/>
</dbReference>
<reference evidence="17 18" key="1">
    <citation type="submission" date="2018-08" db="EMBL/GenBank/DDBJ databases">
        <title>Genomic Encyclopedia of Archaeal and Bacterial Type Strains, Phase II (KMG-II): from individual species to whole genera.</title>
        <authorList>
            <person name="Goeker M."/>
        </authorList>
    </citation>
    <scope>NUCLEOTIDE SEQUENCE [LARGE SCALE GENOMIC DNA]</scope>
    <source>
        <strain evidence="17 18">DSM 45791</strain>
    </source>
</reference>
<dbReference type="InterPro" id="IPR020807">
    <property type="entry name" value="PKS_DH"/>
</dbReference>
<evidence type="ECO:0000256" key="10">
    <source>
        <dbReference type="ARBA" id="ARBA00063272"/>
    </source>
</evidence>
<dbReference type="InterPro" id="IPR016036">
    <property type="entry name" value="Malonyl_transacylase_ACP-bd"/>
</dbReference>
<feature type="domain" description="Carrier" evidence="14">
    <location>
        <begin position="23"/>
        <end position="104"/>
    </location>
</feature>
<dbReference type="InterPro" id="IPR042104">
    <property type="entry name" value="PKS_dehydratase_sf"/>
</dbReference>
<dbReference type="Gene3D" id="3.40.47.10">
    <property type="match status" value="3"/>
</dbReference>
<dbReference type="Gene3D" id="1.10.1200.10">
    <property type="entry name" value="ACP-like"/>
    <property type="match status" value="4"/>
</dbReference>
<dbReference type="InterPro" id="IPR016035">
    <property type="entry name" value="Acyl_Trfase/lysoPLipase"/>
</dbReference>
<dbReference type="Pfam" id="PF22336">
    <property type="entry name" value="RhiE-like_linker"/>
    <property type="match status" value="1"/>
</dbReference>
<comment type="pathway">
    <text evidence="9">Antibiotic biosynthesis; erythromycin biosynthesis.</text>
</comment>
<keyword evidence="18" id="KW-1185">Reference proteome</keyword>
<feature type="domain" description="PKS/mFAS DH" evidence="16">
    <location>
        <begin position="2738"/>
        <end position="3007"/>
    </location>
</feature>
<feature type="domain" description="PKS/mFAS DH" evidence="16">
    <location>
        <begin position="4402"/>
        <end position="4685"/>
    </location>
</feature>
<evidence type="ECO:0000256" key="11">
    <source>
        <dbReference type="ARBA" id="ARBA00066981"/>
    </source>
</evidence>
<feature type="region of interest" description="N-terminal hotdog fold" evidence="12">
    <location>
        <begin position="4402"/>
        <end position="4525"/>
    </location>
</feature>
<dbReference type="Pfam" id="PF00550">
    <property type="entry name" value="PP-binding"/>
    <property type="match status" value="4"/>
</dbReference>
<evidence type="ECO:0000256" key="8">
    <source>
        <dbReference type="ARBA" id="ARBA00060158"/>
    </source>
</evidence>
<dbReference type="GO" id="GO:0031177">
    <property type="term" value="F:phosphopantetheine binding"/>
    <property type="evidence" value="ECO:0007669"/>
    <property type="project" value="InterPro"/>
</dbReference>
<comment type="caution">
    <text evidence="17">The sequence shown here is derived from an EMBL/GenBank/DDBJ whole genome shotgun (WGS) entry which is preliminary data.</text>
</comment>
<dbReference type="Gene3D" id="3.40.50.720">
    <property type="entry name" value="NAD(P)-binding Rossmann-like Domain"/>
    <property type="match status" value="3"/>
</dbReference>
<feature type="domain" description="Ketosynthase family 3 (KS3)" evidence="15">
    <location>
        <begin position="127"/>
        <end position="549"/>
    </location>
</feature>
<comment type="catalytic activity">
    <reaction evidence="7">
        <text>6 (S)-methylmalonyl-CoA + propanoyl-CoA + 6 NADPH + 12 H(+) = 6-deoxyerythronolide B + 6 CO2 + 6 NADP(+) + 7 CoA + H2O</text>
        <dbReference type="Rhea" id="RHEA:23068"/>
        <dbReference type="ChEBI" id="CHEBI:15377"/>
        <dbReference type="ChEBI" id="CHEBI:15378"/>
        <dbReference type="ChEBI" id="CHEBI:16089"/>
        <dbReference type="ChEBI" id="CHEBI:16526"/>
        <dbReference type="ChEBI" id="CHEBI:57287"/>
        <dbReference type="ChEBI" id="CHEBI:57327"/>
        <dbReference type="ChEBI" id="CHEBI:57392"/>
        <dbReference type="ChEBI" id="CHEBI:57783"/>
        <dbReference type="ChEBI" id="CHEBI:58349"/>
        <dbReference type="EC" id="2.3.1.94"/>
    </reaction>
</comment>
<dbReference type="Gene3D" id="3.40.366.10">
    <property type="entry name" value="Malonyl-Coenzyme A Acyl Carrier Protein, domain 2"/>
    <property type="match status" value="3"/>
</dbReference>
<dbReference type="FunFam" id="1.10.1200.10:FF:000007">
    <property type="entry name" value="Probable polyketide synthase pks17"/>
    <property type="match status" value="3"/>
</dbReference>
<evidence type="ECO:0000256" key="7">
    <source>
        <dbReference type="ARBA" id="ARBA00052442"/>
    </source>
</evidence>
<evidence type="ECO:0000313" key="17">
    <source>
        <dbReference type="EMBL" id="REH53980.1"/>
    </source>
</evidence>
<dbReference type="SUPFAM" id="SSF47336">
    <property type="entry name" value="ACP-like"/>
    <property type="match status" value="4"/>
</dbReference>
<dbReference type="PROSITE" id="PS00606">
    <property type="entry name" value="KS3_1"/>
    <property type="match status" value="2"/>
</dbReference>
<dbReference type="InterPro" id="IPR014030">
    <property type="entry name" value="Ketoacyl_synth_N"/>
</dbReference>